<proteinExistence type="predicted"/>
<keyword evidence="2" id="KW-1185">Reference proteome</keyword>
<dbReference type="STRING" id="70601.gene:9377925"/>
<organism evidence="1 2">
    <name type="scientific">Pyrococcus horikoshii (strain ATCC 700860 / DSM 12428 / JCM 9974 / NBRC 100139 / OT-3)</name>
    <dbReference type="NCBI Taxonomy" id="70601"/>
    <lineage>
        <taxon>Archaea</taxon>
        <taxon>Methanobacteriati</taxon>
        <taxon>Methanobacteriota</taxon>
        <taxon>Thermococci</taxon>
        <taxon>Thermococcales</taxon>
        <taxon>Thermococcaceae</taxon>
        <taxon>Pyrococcus</taxon>
    </lineage>
</organism>
<dbReference type="PIR" id="E71088">
    <property type="entry name" value="E71088"/>
</dbReference>
<name>O58695_PYRHO</name>
<evidence type="ECO:0000313" key="1">
    <source>
        <dbReference type="EMBL" id="BAA30067.1"/>
    </source>
</evidence>
<dbReference type="EnsemblBacteria" id="BAA30067">
    <property type="protein sequence ID" value="BAA30067"/>
    <property type="gene ID" value="BAA30067"/>
</dbReference>
<dbReference type="Proteomes" id="UP000000752">
    <property type="component" value="Chromosome"/>
</dbReference>
<dbReference type="KEGG" id="pho:PH0970"/>
<sequence length="145" mass="16767">MTVVDPEGRIVWSIPLRYYSSVALGKDFLIVANPDEDMYKVNVTIYLPKTNETFQYFFPLDRPNTIIKAVANGSYAVVGVPYTWMLYYFKREKLLWEGSLSIECGYEDYPYFTLHLSRNGFGYAISSDGYAVTFFSPNMWGSFFT</sequence>
<accession>O58695</accession>
<evidence type="ECO:0000313" key="2">
    <source>
        <dbReference type="Proteomes" id="UP000000752"/>
    </source>
</evidence>
<gene>
    <name evidence="1" type="ordered locus">PH0970</name>
</gene>
<dbReference type="GeneID" id="69053224"/>
<protein>
    <submittedName>
        <fullName evidence="1">Uncharacterized protein</fullName>
    </submittedName>
</protein>
<dbReference type="AlphaFoldDB" id="O58695"/>
<reference evidence="1 2" key="1">
    <citation type="journal article" date="1998" name="DNA Res.">
        <title>Complete sequence and gene organization of the genome of a hyper-thermophilic archaebacterium, Pyrococcus horikoshii OT3.</title>
        <authorList>
            <person name="Kawarabayasi Y."/>
            <person name="Sawada M."/>
            <person name="Horikawa H."/>
            <person name="Haikawa Y."/>
            <person name="Hino Y."/>
            <person name="Yamamoto S."/>
            <person name="Sekine M."/>
            <person name="Baba S."/>
            <person name="Kosugi H."/>
            <person name="Hosoyama A."/>
            <person name="Nagai Y."/>
            <person name="Sakai M."/>
            <person name="Ogura K."/>
            <person name="Otuka R."/>
            <person name="Nakazawa H."/>
            <person name="Takamiya M."/>
            <person name="Ohfuku Y."/>
            <person name="Funahashi T."/>
            <person name="Tanaka T."/>
            <person name="Kudoh Y."/>
            <person name="Yamazaki J."/>
            <person name="Kushida N."/>
            <person name="Oguchi A."/>
            <person name="Aoki K."/>
            <person name="Nakamura Y."/>
            <person name="Robb T.F."/>
            <person name="Horikoshi K."/>
            <person name="Masuchi Y."/>
            <person name="Shizuya H."/>
            <person name="Kikuchi H."/>
        </authorList>
    </citation>
    <scope>NUCLEOTIDE SEQUENCE [LARGE SCALE GENOMIC DNA]</scope>
    <source>
        <strain evidence="2">ATCC 700860 / DSM 12428 / JCM 9974 / NBRC 100139 / OT-3</strain>
    </source>
</reference>
<dbReference type="eggNOG" id="arCOG07699">
    <property type="taxonomic scope" value="Archaea"/>
</dbReference>
<dbReference type="RefSeq" id="WP_010885058.1">
    <property type="nucleotide sequence ID" value="NC_000961.1"/>
</dbReference>
<dbReference type="EMBL" id="BA000001">
    <property type="protein sequence ID" value="BAA30067.1"/>
    <property type="molecule type" value="Genomic_DNA"/>
</dbReference>